<dbReference type="AlphaFoldDB" id="A0A1F7IIM6"/>
<accession>A0A1F7IIM6</accession>
<gene>
    <name evidence="2" type="ORF">A3B40_03065</name>
</gene>
<evidence type="ECO:0000313" key="3">
    <source>
        <dbReference type="Proteomes" id="UP000178040"/>
    </source>
</evidence>
<dbReference type="EMBL" id="MGAI01000058">
    <property type="protein sequence ID" value="OGK43218.1"/>
    <property type="molecule type" value="Genomic_DNA"/>
</dbReference>
<dbReference type="Pfam" id="PF13196">
    <property type="entry name" value="DUF4012"/>
    <property type="match status" value="1"/>
</dbReference>
<dbReference type="InterPro" id="IPR025101">
    <property type="entry name" value="DUF4012"/>
</dbReference>
<reference evidence="2 3" key="1">
    <citation type="journal article" date="2016" name="Nat. Commun.">
        <title>Thousands of microbial genomes shed light on interconnected biogeochemical processes in an aquifer system.</title>
        <authorList>
            <person name="Anantharaman K."/>
            <person name="Brown C.T."/>
            <person name="Hug L.A."/>
            <person name="Sharon I."/>
            <person name="Castelle C.J."/>
            <person name="Probst A.J."/>
            <person name="Thomas B.C."/>
            <person name="Singh A."/>
            <person name="Wilkins M.J."/>
            <person name="Karaoz U."/>
            <person name="Brodie E.L."/>
            <person name="Williams K.H."/>
            <person name="Hubbard S.S."/>
            <person name="Banfield J.F."/>
        </authorList>
    </citation>
    <scope>NUCLEOTIDE SEQUENCE [LARGE SCALE GENOMIC DNA]</scope>
</reference>
<name>A0A1F7IIM6_9BACT</name>
<evidence type="ECO:0000256" key="1">
    <source>
        <dbReference type="SAM" id="Coils"/>
    </source>
</evidence>
<sequence>MREFNFTPKRRRKKFLSISALLLLILGGVLIYSFLSYKNLSGKGKILIASAKELKEAFSKNDIDLLNKEFQDFSQKYNDFEKSAKSIYWATFIPYIADFKNGVEAGNYLIKASQESIKAITPYADLIGFKKGQTSFVEKSAEDRLQTAILTLDKVLTKVDAISEDIKQAEVRINKINSSRYPKKIGSLQVRDRIENIKEQFEGLASLFVDAKPLVKKLPDIFGKDKEKKYLILFQNDKELRASGGFLTAYSIFTLREGKLKVERSKDIYTLDNSIPLHPEAPAEILTYHKDVKRFYIRDSNLSPDFPSSIELFKSLYKNSNEKVNYDGIIALDTNVLVDMLTIFGDTEVRGMRFSAKEDKRCDCPQVIYTLLNEIDRPVGYIKEDRKGILGDLMYALFYKAIGFSPSKYWGTLVQEMFKNLQEKHILLYFVEGDLQASIEKLNFAGKIRAYDGDYLHINNVNFAGAKANLFTSQSINSKTMLNDKGIISREVLIEFRNPYPHSDCNLERGGLCLNATLRNWIRFYVPKGSELISFAGSKKKIQTYDELGKTVFEGYLEVTPLGKAQAIVKYNLPNTIKAEDYKLLIQKQPGTYQDKLKINIDGKSLYDGILAVDKEIKLR</sequence>
<organism evidence="2 3">
    <name type="scientific">Candidatus Roizmanbacteria bacterium RIFCSPLOWO2_01_FULL_37_16</name>
    <dbReference type="NCBI Taxonomy" id="1802058"/>
    <lineage>
        <taxon>Bacteria</taxon>
        <taxon>Candidatus Roizmaniibacteriota</taxon>
    </lineage>
</organism>
<evidence type="ECO:0000313" key="2">
    <source>
        <dbReference type="EMBL" id="OGK43218.1"/>
    </source>
</evidence>
<feature type="coiled-coil region" evidence="1">
    <location>
        <begin position="152"/>
        <end position="179"/>
    </location>
</feature>
<proteinExistence type="predicted"/>
<protein>
    <recommendedName>
        <fullName evidence="4">DUF4012 domain-containing protein</fullName>
    </recommendedName>
</protein>
<dbReference type="Proteomes" id="UP000178040">
    <property type="component" value="Unassembled WGS sequence"/>
</dbReference>
<evidence type="ECO:0008006" key="4">
    <source>
        <dbReference type="Google" id="ProtNLM"/>
    </source>
</evidence>
<keyword evidence="1" id="KW-0175">Coiled coil</keyword>
<comment type="caution">
    <text evidence="2">The sequence shown here is derived from an EMBL/GenBank/DDBJ whole genome shotgun (WGS) entry which is preliminary data.</text>
</comment>